<comment type="caution">
    <text evidence="2">The sequence shown here is derived from an EMBL/GenBank/DDBJ whole genome shotgun (WGS) entry which is preliminary data.</text>
</comment>
<dbReference type="Pfam" id="PF13630">
    <property type="entry name" value="SdpI"/>
    <property type="match status" value="1"/>
</dbReference>
<name>A0A9W5Y7U4_9CLOT</name>
<accession>A0A9W5Y7U4</accession>
<proteinExistence type="predicted"/>
<dbReference type="Proteomes" id="UP001057868">
    <property type="component" value="Unassembled WGS sequence"/>
</dbReference>
<evidence type="ECO:0000313" key="2">
    <source>
        <dbReference type="EMBL" id="GKU27877.1"/>
    </source>
</evidence>
<evidence type="ECO:0000313" key="3">
    <source>
        <dbReference type="Proteomes" id="UP001057868"/>
    </source>
</evidence>
<dbReference type="EMBL" id="BQXY01000021">
    <property type="protein sequence ID" value="GKU27877.1"/>
    <property type="molecule type" value="Genomic_DNA"/>
</dbReference>
<keyword evidence="1" id="KW-0472">Membrane</keyword>
<gene>
    <name evidence="2" type="primary">yfhL</name>
    <name evidence="2" type="ORF">CFOLD11_47040</name>
</gene>
<reference evidence="2" key="1">
    <citation type="journal article" date="2023" name="Int. J. Syst. Evol. Microbiol.">
        <title>&lt;i&gt;Clostridium folliculivorans&lt;/i&gt; sp. nov., isolated from soil samples of an organic paddy in Japan.</title>
        <authorList>
            <person name="Tazawa J."/>
            <person name="Kobayashi H."/>
            <person name="Tanizawa Y."/>
            <person name="Uchino A."/>
            <person name="Tanaka F."/>
            <person name="Urashima Y."/>
            <person name="Miura S."/>
            <person name="Sakamoto M."/>
            <person name="Ohkuma M."/>
            <person name="Tohno M."/>
        </authorList>
    </citation>
    <scope>NUCLEOTIDE SEQUENCE</scope>
    <source>
        <strain evidence="2">D1-1</strain>
    </source>
</reference>
<keyword evidence="1" id="KW-0812">Transmembrane</keyword>
<dbReference type="InterPro" id="IPR025962">
    <property type="entry name" value="SdpI/YhfL"/>
</dbReference>
<dbReference type="AlphaFoldDB" id="A0A9W5Y7U4"/>
<feature type="transmembrane region" description="Helical" evidence="1">
    <location>
        <begin position="80"/>
        <end position="98"/>
    </location>
</feature>
<keyword evidence="1" id="KW-1133">Transmembrane helix</keyword>
<feature type="transmembrane region" description="Helical" evidence="1">
    <location>
        <begin position="53"/>
        <end position="74"/>
    </location>
</feature>
<evidence type="ECO:0008006" key="4">
    <source>
        <dbReference type="Google" id="ProtNLM"/>
    </source>
</evidence>
<sequence>MLYFTGGICAVCGFIFRIFPPHKINYIYGYRTKFSMKNQDTWDEAQRYSSNSLIIFGLIYMGLGFLLNQFLSGFNTEYKVIIFLVGVIVMLIIDEGHLRKIFNSDGKRKV</sequence>
<dbReference type="RefSeq" id="WP_261854698.1">
    <property type="nucleotide sequence ID" value="NZ_BQXY01000021.1"/>
</dbReference>
<evidence type="ECO:0000256" key="1">
    <source>
        <dbReference type="SAM" id="Phobius"/>
    </source>
</evidence>
<organism evidence="2 3">
    <name type="scientific">Clostridium folliculivorans</name>
    <dbReference type="NCBI Taxonomy" id="2886038"/>
    <lineage>
        <taxon>Bacteria</taxon>
        <taxon>Bacillati</taxon>
        <taxon>Bacillota</taxon>
        <taxon>Clostridia</taxon>
        <taxon>Eubacteriales</taxon>
        <taxon>Clostridiaceae</taxon>
        <taxon>Clostridium</taxon>
    </lineage>
</organism>
<keyword evidence="3" id="KW-1185">Reference proteome</keyword>
<protein>
    <recommendedName>
        <fullName evidence="4">SdpI family protein</fullName>
    </recommendedName>
</protein>